<feature type="region of interest" description="Disordered" evidence="1">
    <location>
        <begin position="1"/>
        <end position="26"/>
    </location>
</feature>
<accession>E3NTV9</accession>
<evidence type="ECO:0000313" key="2">
    <source>
        <dbReference type="EMBL" id="EFO93288.1"/>
    </source>
</evidence>
<dbReference type="OMA" id="ENDEWIP"/>
<dbReference type="AlphaFoldDB" id="E3NTV9"/>
<dbReference type="eggNOG" id="ENOG502TIQE">
    <property type="taxonomic scope" value="Eukaryota"/>
</dbReference>
<dbReference type="PANTHER" id="PTHR22921">
    <property type="entry name" value="PROTEIN CBG20088-RELATED"/>
    <property type="match status" value="1"/>
</dbReference>
<proteinExistence type="predicted"/>
<gene>
    <name evidence="2" type="ORF">CRE_11619</name>
</gene>
<reference evidence="2" key="1">
    <citation type="submission" date="2007-07" db="EMBL/GenBank/DDBJ databases">
        <title>PCAP assembly of the Caenorhabditis remanei genome.</title>
        <authorList>
            <consortium name="The Caenorhabditis remanei Sequencing Consortium"/>
            <person name="Wilson R.K."/>
        </authorList>
    </citation>
    <scope>NUCLEOTIDE SEQUENCE [LARGE SCALE GENOMIC DNA]</scope>
    <source>
        <strain evidence="2">PB4641</strain>
    </source>
</reference>
<dbReference type="EMBL" id="DS270330">
    <property type="protein sequence ID" value="EFO93288.1"/>
    <property type="molecule type" value="Genomic_DNA"/>
</dbReference>
<dbReference type="Proteomes" id="UP000008281">
    <property type="component" value="Unassembled WGS sequence"/>
</dbReference>
<name>E3NTV9_CAERE</name>
<keyword evidence="3" id="KW-1185">Reference proteome</keyword>
<evidence type="ECO:0000313" key="3">
    <source>
        <dbReference type="Proteomes" id="UP000008281"/>
    </source>
</evidence>
<dbReference type="InParanoid" id="E3NTV9"/>
<protein>
    <submittedName>
        <fullName evidence="2">Uncharacterized protein</fullName>
    </submittedName>
</protein>
<dbReference type="PANTHER" id="PTHR22921:SF27">
    <property type="entry name" value="C2H2-TYPE DOMAIN-CONTAINING PROTEIN-RELATED"/>
    <property type="match status" value="1"/>
</dbReference>
<dbReference type="OrthoDB" id="5878733at2759"/>
<sequence length="260" mass="29730">MFNAENMKHNKSVIQESKSRGYPRTDSIHKNVETKTLRLYSSENNFWNPANLITNTCYSQSGLLLSRRDCTINLHNKMKSKKHVDFYEILKMSSKPGLAESDLREIIKCLAFSVFYMQKNTKKREIEDCVKNPFRGFDLKEAKSVDREIVMPSGKSFFITASLTPTVCSTFCGKMAVEKVVANVMQQISICDEWFLIYGAPETGRSTKYIKIGNQFFDNFSKVIRAGFQLSDEPIMMSSLVSHIRSSVQNFMLVEAAFNV</sequence>
<dbReference type="HOGENOM" id="CLU_1070560_0_0_1"/>
<organism evidence="3">
    <name type="scientific">Caenorhabditis remanei</name>
    <name type="common">Caenorhabditis vulgaris</name>
    <dbReference type="NCBI Taxonomy" id="31234"/>
    <lineage>
        <taxon>Eukaryota</taxon>
        <taxon>Metazoa</taxon>
        <taxon>Ecdysozoa</taxon>
        <taxon>Nematoda</taxon>
        <taxon>Chromadorea</taxon>
        <taxon>Rhabditida</taxon>
        <taxon>Rhabditina</taxon>
        <taxon>Rhabditomorpha</taxon>
        <taxon>Rhabditoidea</taxon>
        <taxon>Rhabditidae</taxon>
        <taxon>Peloderinae</taxon>
        <taxon>Caenorhabditis</taxon>
    </lineage>
</organism>
<evidence type="ECO:0000256" key="1">
    <source>
        <dbReference type="SAM" id="MobiDB-lite"/>
    </source>
</evidence>